<proteinExistence type="predicted"/>
<comment type="caution">
    <text evidence="1">The sequence shown here is derived from an EMBL/GenBank/DDBJ whole genome shotgun (WGS) entry which is preliminary data.</text>
</comment>
<gene>
    <name evidence="1" type="ORF">T05_4357</name>
</gene>
<protein>
    <submittedName>
        <fullName evidence="1">Uncharacterized protein</fullName>
    </submittedName>
</protein>
<dbReference type="Proteomes" id="UP000055048">
    <property type="component" value="Unassembled WGS sequence"/>
</dbReference>
<accession>A0A0V0T1K0</accession>
<reference evidence="1 2" key="1">
    <citation type="submission" date="2015-01" db="EMBL/GenBank/DDBJ databases">
        <title>Evolution of Trichinella species and genotypes.</title>
        <authorList>
            <person name="Korhonen P.K."/>
            <person name="Edoardo P."/>
            <person name="Giuseppe L.R."/>
            <person name="Gasser R.B."/>
        </authorList>
    </citation>
    <scope>NUCLEOTIDE SEQUENCE [LARGE SCALE GENOMIC DNA]</scope>
    <source>
        <strain evidence="1">ISS417</strain>
    </source>
</reference>
<name>A0A0V0T1K0_9BILA</name>
<dbReference type="EMBL" id="JYDJ01001002">
    <property type="protein sequence ID" value="KRX32893.1"/>
    <property type="molecule type" value="Genomic_DNA"/>
</dbReference>
<dbReference type="AlphaFoldDB" id="A0A0V0T1K0"/>
<keyword evidence="2" id="KW-1185">Reference proteome</keyword>
<evidence type="ECO:0000313" key="2">
    <source>
        <dbReference type="Proteomes" id="UP000055048"/>
    </source>
</evidence>
<evidence type="ECO:0000313" key="1">
    <source>
        <dbReference type="EMBL" id="KRX32893.1"/>
    </source>
</evidence>
<sequence>LYLTPLAFGAPTGGNALCLNIFGTLSTISSHYKIKKQDSGNDSVANPLQGETMGMQKVRIVSLSTKGVSKQDGIVEVPEETWNNNCKQEDVAVKIKTRHGILEVPEATDCSGITSVNKKSRQVNPVAVSSKYFCERHVSDHNLKIKKNRKEDLDERDLITR</sequence>
<feature type="non-terminal residue" evidence="1">
    <location>
        <position position="1"/>
    </location>
</feature>
<organism evidence="1 2">
    <name type="scientific">Trichinella murrelli</name>
    <dbReference type="NCBI Taxonomy" id="144512"/>
    <lineage>
        <taxon>Eukaryota</taxon>
        <taxon>Metazoa</taxon>
        <taxon>Ecdysozoa</taxon>
        <taxon>Nematoda</taxon>
        <taxon>Enoplea</taxon>
        <taxon>Dorylaimia</taxon>
        <taxon>Trichinellida</taxon>
        <taxon>Trichinellidae</taxon>
        <taxon>Trichinella</taxon>
    </lineage>
</organism>